<evidence type="ECO:0000256" key="2">
    <source>
        <dbReference type="ARBA" id="ARBA00011779"/>
    </source>
</evidence>
<evidence type="ECO:0000259" key="10">
    <source>
        <dbReference type="PROSITE" id="PS50928"/>
    </source>
</evidence>
<evidence type="ECO:0000256" key="4">
    <source>
        <dbReference type="ARBA" id="ARBA00022692"/>
    </source>
</evidence>
<feature type="transmembrane region" description="Helical" evidence="9">
    <location>
        <begin position="64"/>
        <end position="93"/>
    </location>
</feature>
<comment type="subcellular location">
    <subcellularLocation>
        <location evidence="1">Cell membrane</location>
        <topology evidence="1">Multi-pass membrane protein</topology>
    </subcellularLocation>
</comment>
<evidence type="ECO:0000256" key="9">
    <source>
        <dbReference type="RuleBase" id="RU366001"/>
    </source>
</evidence>
<evidence type="ECO:0000313" key="11">
    <source>
        <dbReference type="EMBL" id="OLP56585.1"/>
    </source>
</evidence>
<dbReference type="Proteomes" id="UP000186143">
    <property type="component" value="Unassembled WGS sequence"/>
</dbReference>
<dbReference type="NCBIfam" id="TIGR02139">
    <property type="entry name" value="permease_CysT"/>
    <property type="match status" value="1"/>
</dbReference>
<dbReference type="PANTHER" id="PTHR30406">
    <property type="entry name" value="SULFATE TRANSPORT SYSTEM PERMEASE PROTEIN"/>
    <property type="match status" value="1"/>
</dbReference>
<comment type="caution">
    <text evidence="11">The sequence shown here is derived from an EMBL/GenBank/DDBJ whole genome shotgun (WGS) entry which is preliminary data.</text>
</comment>
<organism evidence="11 12">
    <name type="scientific">Xaviernesmea rhizosphaerae</name>
    <dbReference type="NCBI Taxonomy" id="1672749"/>
    <lineage>
        <taxon>Bacteria</taxon>
        <taxon>Pseudomonadati</taxon>
        <taxon>Pseudomonadota</taxon>
        <taxon>Alphaproteobacteria</taxon>
        <taxon>Hyphomicrobiales</taxon>
        <taxon>Rhizobiaceae</taxon>
        <taxon>Rhizobium/Agrobacterium group</taxon>
        <taxon>Xaviernesmea</taxon>
    </lineage>
</organism>
<keyword evidence="7 9" id="KW-0472">Membrane</keyword>
<dbReference type="GO" id="GO:0005886">
    <property type="term" value="C:plasma membrane"/>
    <property type="evidence" value="ECO:0007669"/>
    <property type="project" value="UniProtKB-SubCell"/>
</dbReference>
<keyword evidence="3 9" id="KW-0813">Transport</keyword>
<dbReference type="NCBIfam" id="TIGR00969">
    <property type="entry name" value="3a0106s02"/>
    <property type="match status" value="1"/>
</dbReference>
<protein>
    <recommendedName>
        <fullName evidence="9">Sulfate transport system permease protein CysT</fullName>
    </recommendedName>
</protein>
<proteinExistence type="inferred from homology"/>
<dbReference type="EMBL" id="MKIO01000021">
    <property type="protein sequence ID" value="OLP56585.1"/>
    <property type="molecule type" value="Genomic_DNA"/>
</dbReference>
<dbReference type="InterPro" id="IPR035906">
    <property type="entry name" value="MetI-like_sf"/>
</dbReference>
<dbReference type="Pfam" id="PF00528">
    <property type="entry name" value="BPD_transp_1"/>
    <property type="match status" value="1"/>
</dbReference>
<feature type="transmembrane region" description="Helical" evidence="9">
    <location>
        <begin position="219"/>
        <end position="242"/>
    </location>
</feature>
<feature type="transmembrane region" description="Helical" evidence="9">
    <location>
        <begin position="254"/>
        <end position="276"/>
    </location>
</feature>
<feature type="transmembrane region" description="Helical" evidence="9">
    <location>
        <begin position="105"/>
        <end position="127"/>
    </location>
</feature>
<comment type="subunit">
    <text evidence="2">The complex is composed of two ATP-binding proteins (CysA), two transmembrane proteins (CysT and CysW) and a solute-binding protein (CysP).</text>
</comment>
<dbReference type="FunFam" id="1.10.3720.10:FF:000004">
    <property type="entry name" value="Sulfate transport system permease protein CysT"/>
    <property type="match status" value="1"/>
</dbReference>
<keyword evidence="5 9" id="KW-1133">Transmembrane helix</keyword>
<feature type="transmembrane region" description="Helical" evidence="9">
    <location>
        <begin position="20"/>
        <end position="44"/>
    </location>
</feature>
<dbReference type="PANTHER" id="PTHR30406:SF8">
    <property type="entry name" value="SULFATE TRANSPORT SYSTEM PERMEASE PROTEIN CYST"/>
    <property type="match status" value="1"/>
</dbReference>
<comment type="function">
    <text evidence="9">Part of the ABC transporter complex (TC 3.A.1.6.1) involved in sulfate/thiosulfate import.</text>
</comment>
<dbReference type="RefSeq" id="WP_075633601.1">
    <property type="nucleotide sequence ID" value="NZ_MKIO01000021.1"/>
</dbReference>
<evidence type="ECO:0000313" key="12">
    <source>
        <dbReference type="Proteomes" id="UP000186143"/>
    </source>
</evidence>
<dbReference type="GO" id="GO:0015419">
    <property type="term" value="F:ABC-type sulfate transporter activity"/>
    <property type="evidence" value="ECO:0007669"/>
    <property type="project" value="UniProtKB-UniRule"/>
</dbReference>
<evidence type="ECO:0000256" key="3">
    <source>
        <dbReference type="ARBA" id="ARBA00022448"/>
    </source>
</evidence>
<dbReference type="PROSITE" id="PS50928">
    <property type="entry name" value="ABC_TM1"/>
    <property type="match status" value="1"/>
</dbReference>
<dbReference type="CDD" id="cd06261">
    <property type="entry name" value="TM_PBP2"/>
    <property type="match status" value="1"/>
</dbReference>
<dbReference type="STRING" id="1672749.BJF92_10830"/>
<feature type="domain" description="ABC transmembrane type-1" evidence="10">
    <location>
        <begin position="67"/>
        <end position="270"/>
    </location>
</feature>
<keyword evidence="4 9" id="KW-0812">Transmembrane</keyword>
<keyword evidence="6 9" id="KW-0764">Sulfate transport</keyword>
<evidence type="ECO:0000256" key="6">
    <source>
        <dbReference type="ARBA" id="ARBA00023032"/>
    </source>
</evidence>
<dbReference type="InterPro" id="IPR000515">
    <property type="entry name" value="MetI-like"/>
</dbReference>
<comment type="caution">
    <text evidence="9">Lacks conserved residue(s) required for the propagation of feature annotation.</text>
</comment>
<dbReference type="AlphaFoldDB" id="A0A1Q9AMK7"/>
<dbReference type="SUPFAM" id="SSF161098">
    <property type="entry name" value="MetI-like"/>
    <property type="match status" value="1"/>
</dbReference>
<evidence type="ECO:0000256" key="8">
    <source>
        <dbReference type="ARBA" id="ARBA00025323"/>
    </source>
</evidence>
<dbReference type="InterPro" id="IPR011865">
    <property type="entry name" value="CysT_permease"/>
</dbReference>
<dbReference type="OrthoDB" id="9804629at2"/>
<dbReference type="Gene3D" id="1.10.3720.10">
    <property type="entry name" value="MetI-like"/>
    <property type="match status" value="1"/>
</dbReference>
<evidence type="ECO:0000256" key="5">
    <source>
        <dbReference type="ARBA" id="ARBA00022989"/>
    </source>
</evidence>
<comment type="similarity">
    <text evidence="9">Belongs to the binding-protein-dependent transport system permease family. CysTW subfamily.</text>
</comment>
<reference evidence="11 12" key="1">
    <citation type="submission" date="2016-09" db="EMBL/GenBank/DDBJ databases">
        <title>Rhizobium sp. nov., a novel species isolated from the rice rhizosphere.</title>
        <authorList>
            <person name="Zhao J."/>
            <person name="Zhang X."/>
        </authorList>
    </citation>
    <scope>NUCLEOTIDE SEQUENCE [LARGE SCALE GENOMIC DNA]</scope>
    <source>
        <strain evidence="11 12">MH17</strain>
    </source>
</reference>
<comment type="function">
    <text evidence="8">Part of the ABC transporter complex CysAWTP (TC 3.A.1.6.1) involved in sulfate/thiosulfate import. Probably responsible for the translocation of the substrate across the membrane.</text>
</comment>
<sequence length="285" mass="30823">MALTSARGWQFRQPSVLPGFGLALGVTLLWLTLIVLIPLSGLAWRSSALGWQTFWSLATDPRTLHALWISFGCAFLAALVNVVFGVMLAWVLVRYRFPGRRVIDAMVDLPFALPTAVAGIALTTLYAPNGWIGAVLAPLGIKIAFTPAGIVVALIFVGLPFVVRTVQPIMEEIDREVEEAAATLGANRFQTVSRILLPDLLPAVLTGFALALARGVGEYGSVIFIAGNLPYVSEIAPLLIVIRLEEFNYPAATAIAALMLMVSFAMLLVINLIQAWSRRRYGYGA</sequence>
<gene>
    <name evidence="11" type="ORF">BJF92_10830</name>
</gene>
<name>A0A1Q9AMK7_9HYPH</name>
<feature type="transmembrane region" description="Helical" evidence="9">
    <location>
        <begin position="139"/>
        <end position="163"/>
    </location>
</feature>
<evidence type="ECO:0000256" key="7">
    <source>
        <dbReference type="ARBA" id="ARBA00023136"/>
    </source>
</evidence>
<dbReference type="InterPro" id="IPR005667">
    <property type="entry name" value="Sulph_transpt2"/>
</dbReference>
<accession>A0A1Q9AMK7</accession>
<evidence type="ECO:0000256" key="1">
    <source>
        <dbReference type="ARBA" id="ARBA00004651"/>
    </source>
</evidence>